<dbReference type="CDD" id="cd02440">
    <property type="entry name" value="AdoMet_MTases"/>
    <property type="match status" value="1"/>
</dbReference>
<gene>
    <name evidence="4" type="ORF">G7066_06850</name>
</gene>
<dbReference type="SUPFAM" id="SSF53335">
    <property type="entry name" value="S-adenosyl-L-methionine-dependent methyltransferases"/>
    <property type="match status" value="1"/>
</dbReference>
<keyword evidence="2" id="KW-0808">Transferase</keyword>
<name>A0ABX6JZN9_9MICO</name>
<evidence type="ECO:0000313" key="4">
    <source>
        <dbReference type="EMBL" id="QIM19712.1"/>
    </source>
</evidence>
<dbReference type="PANTHER" id="PTHR43861">
    <property type="entry name" value="TRANS-ACONITATE 2-METHYLTRANSFERASE-RELATED"/>
    <property type="match status" value="1"/>
</dbReference>
<evidence type="ECO:0000259" key="3">
    <source>
        <dbReference type="Pfam" id="PF13649"/>
    </source>
</evidence>
<proteinExistence type="predicted"/>
<dbReference type="Proteomes" id="UP000503441">
    <property type="component" value="Chromosome"/>
</dbReference>
<dbReference type="GO" id="GO:0008168">
    <property type="term" value="F:methyltransferase activity"/>
    <property type="evidence" value="ECO:0007669"/>
    <property type="project" value="UniProtKB-KW"/>
</dbReference>
<evidence type="ECO:0000313" key="5">
    <source>
        <dbReference type="Proteomes" id="UP000503441"/>
    </source>
</evidence>
<protein>
    <submittedName>
        <fullName evidence="4">Class I SAM-dependent methyltransferase</fullName>
    </submittedName>
</protein>
<organism evidence="4 5">
    <name type="scientific">Leucobacter coleopterorum</name>
    <dbReference type="NCBI Taxonomy" id="2714933"/>
    <lineage>
        <taxon>Bacteria</taxon>
        <taxon>Bacillati</taxon>
        <taxon>Actinomycetota</taxon>
        <taxon>Actinomycetes</taxon>
        <taxon>Micrococcales</taxon>
        <taxon>Microbacteriaceae</taxon>
        <taxon>Leucobacter</taxon>
    </lineage>
</organism>
<dbReference type="Pfam" id="PF13649">
    <property type="entry name" value="Methyltransf_25"/>
    <property type="match status" value="1"/>
</dbReference>
<dbReference type="GO" id="GO:0032259">
    <property type="term" value="P:methylation"/>
    <property type="evidence" value="ECO:0007669"/>
    <property type="project" value="UniProtKB-KW"/>
</dbReference>
<sequence>MGATHSADREFVLRWARRCVGPVIDAGCGPGHWTEFLRLEGIEVEGVDCVPEFISEAEQRYPDTLYRLAVLPDLEVASGALRGVLAWYSLIHLPPEQMGATITSLAKFLQPGGELALGFFEGPEIEPFEHAVVTAYFWPINELVRHLESAGFEIVEIDMRADPHARSHGAISARLSAR</sequence>
<dbReference type="PANTHER" id="PTHR43861:SF1">
    <property type="entry name" value="TRANS-ACONITATE 2-METHYLTRANSFERASE"/>
    <property type="match status" value="1"/>
</dbReference>
<feature type="domain" description="Methyltransferase" evidence="3">
    <location>
        <begin position="23"/>
        <end position="113"/>
    </location>
</feature>
<keyword evidence="5" id="KW-1185">Reference proteome</keyword>
<evidence type="ECO:0000256" key="2">
    <source>
        <dbReference type="ARBA" id="ARBA00022679"/>
    </source>
</evidence>
<dbReference type="InterPro" id="IPR029063">
    <property type="entry name" value="SAM-dependent_MTases_sf"/>
</dbReference>
<accession>A0ABX6JZN9</accession>
<dbReference type="Gene3D" id="3.40.50.150">
    <property type="entry name" value="Vaccinia Virus protein VP39"/>
    <property type="match status" value="1"/>
</dbReference>
<keyword evidence="1 4" id="KW-0489">Methyltransferase</keyword>
<dbReference type="EMBL" id="CP049933">
    <property type="protein sequence ID" value="QIM19712.1"/>
    <property type="molecule type" value="Genomic_DNA"/>
</dbReference>
<reference evidence="4 5" key="1">
    <citation type="submission" date="2020-03" db="EMBL/GenBank/DDBJ databases">
        <title>Leucobacter sp. nov., isolated from beetles.</title>
        <authorList>
            <person name="Hyun D.-W."/>
            <person name="Bae J.-W."/>
        </authorList>
    </citation>
    <scope>NUCLEOTIDE SEQUENCE [LARGE SCALE GENOMIC DNA]</scope>
    <source>
        <strain evidence="4 5">HDW9A</strain>
    </source>
</reference>
<dbReference type="InterPro" id="IPR041698">
    <property type="entry name" value="Methyltransf_25"/>
</dbReference>
<evidence type="ECO:0000256" key="1">
    <source>
        <dbReference type="ARBA" id="ARBA00022603"/>
    </source>
</evidence>